<reference evidence="1 2" key="1">
    <citation type="journal article" date="2016" name="Nat. Commun.">
        <title>Thousands of microbial genomes shed light on interconnected biogeochemical processes in an aquifer system.</title>
        <authorList>
            <person name="Anantharaman K."/>
            <person name="Brown C.T."/>
            <person name="Hug L.A."/>
            <person name="Sharon I."/>
            <person name="Castelle C.J."/>
            <person name="Probst A.J."/>
            <person name="Thomas B.C."/>
            <person name="Singh A."/>
            <person name="Wilkins M.J."/>
            <person name="Karaoz U."/>
            <person name="Brodie E.L."/>
            <person name="Williams K.H."/>
            <person name="Hubbard S.S."/>
            <person name="Banfield J.F."/>
        </authorList>
    </citation>
    <scope>NUCLEOTIDE SEQUENCE [LARGE SCALE GENOMIC DNA]</scope>
</reference>
<dbReference type="STRING" id="1798373.A2154_01930"/>
<accession>A0A1F5Z873</accession>
<gene>
    <name evidence="1" type="ORF">A2154_01930</name>
</gene>
<protein>
    <recommendedName>
        <fullName evidence="3">DUF5666 domain-containing protein</fullName>
    </recommendedName>
</protein>
<organism evidence="1 2">
    <name type="scientific">Candidatus Gottesmanbacteria bacterium RBG_16_43_7</name>
    <dbReference type="NCBI Taxonomy" id="1798373"/>
    <lineage>
        <taxon>Bacteria</taxon>
        <taxon>Candidatus Gottesmaniibacteriota</taxon>
    </lineage>
</organism>
<dbReference type="EMBL" id="MFJC01000059">
    <property type="protein sequence ID" value="OGG08621.1"/>
    <property type="molecule type" value="Genomic_DNA"/>
</dbReference>
<dbReference type="AlphaFoldDB" id="A0A1F5Z873"/>
<dbReference type="Proteomes" id="UP000176854">
    <property type="component" value="Unassembled WGS sequence"/>
</dbReference>
<comment type="caution">
    <text evidence="1">The sequence shown here is derived from an EMBL/GenBank/DDBJ whole genome shotgun (WGS) entry which is preliminary data.</text>
</comment>
<proteinExistence type="predicted"/>
<sequence>MNASVIYIQEALRDQIIGTITGIDEDGYSLTVRTWDNKVYNVDYETSTKASKFESGGEKVKIGFSKLAITDRIVAYGLSDNKENTITAVRLTIFGMSPTKPSIEPTTAGSPSANTR</sequence>
<evidence type="ECO:0008006" key="3">
    <source>
        <dbReference type="Google" id="ProtNLM"/>
    </source>
</evidence>
<evidence type="ECO:0000313" key="2">
    <source>
        <dbReference type="Proteomes" id="UP000176854"/>
    </source>
</evidence>
<name>A0A1F5Z873_9BACT</name>
<evidence type="ECO:0000313" key="1">
    <source>
        <dbReference type="EMBL" id="OGG08621.1"/>
    </source>
</evidence>